<feature type="compositionally biased region" description="Low complexity" evidence="1">
    <location>
        <begin position="361"/>
        <end position="389"/>
    </location>
</feature>
<feature type="compositionally biased region" description="Acidic residues" evidence="1">
    <location>
        <begin position="206"/>
        <end position="246"/>
    </location>
</feature>
<protein>
    <submittedName>
        <fullName evidence="2">Uncharacterized protein</fullName>
    </submittedName>
</protein>
<feature type="region of interest" description="Disordered" evidence="1">
    <location>
        <begin position="298"/>
        <end position="429"/>
    </location>
</feature>
<dbReference type="GeneID" id="68116009"/>
<feature type="compositionally biased region" description="Polar residues" evidence="1">
    <location>
        <begin position="298"/>
        <end position="311"/>
    </location>
</feature>
<dbReference type="VEuPathDB" id="AmoebaDB:NF0095190"/>
<name>A0A6A5BIR8_NAEFO</name>
<dbReference type="Proteomes" id="UP000444721">
    <property type="component" value="Unassembled WGS sequence"/>
</dbReference>
<dbReference type="GO" id="GO:0003713">
    <property type="term" value="F:transcription coactivator activity"/>
    <property type="evidence" value="ECO:0007669"/>
    <property type="project" value="InterPro"/>
</dbReference>
<dbReference type="OrthoDB" id="10429987at2759"/>
<comment type="caution">
    <text evidence="2">The sequence shown here is derived from an EMBL/GenBank/DDBJ whole genome shotgun (WGS) entry which is preliminary data.</text>
</comment>
<evidence type="ECO:0000313" key="2">
    <source>
        <dbReference type="EMBL" id="KAF0972939.1"/>
    </source>
</evidence>
<dbReference type="PANTHER" id="PTHR33137:SF4">
    <property type="entry name" value="MEDIATOR OF RNA POLYMERASE II TRANSCRIPTION SUBUNIT 15A-RELATED"/>
    <property type="match status" value="1"/>
</dbReference>
<feature type="compositionally biased region" description="Basic and acidic residues" evidence="1">
    <location>
        <begin position="314"/>
        <end position="340"/>
    </location>
</feature>
<feature type="compositionally biased region" description="Low complexity" evidence="1">
    <location>
        <begin position="396"/>
        <end position="421"/>
    </location>
</feature>
<dbReference type="GO" id="GO:0031490">
    <property type="term" value="F:chromatin DNA binding"/>
    <property type="evidence" value="ECO:0007669"/>
    <property type="project" value="InterPro"/>
</dbReference>
<organism evidence="2 3">
    <name type="scientific">Naegleria fowleri</name>
    <name type="common">Brain eating amoeba</name>
    <dbReference type="NCBI Taxonomy" id="5763"/>
    <lineage>
        <taxon>Eukaryota</taxon>
        <taxon>Discoba</taxon>
        <taxon>Heterolobosea</taxon>
        <taxon>Tetramitia</taxon>
        <taxon>Eutetramitia</taxon>
        <taxon>Vahlkampfiidae</taxon>
        <taxon>Naegleria</taxon>
    </lineage>
</organism>
<dbReference type="AlphaFoldDB" id="A0A6A5BIR8"/>
<proteinExistence type="predicted"/>
<keyword evidence="3" id="KW-1185">Reference proteome</keyword>
<sequence length="429" mass="50567">MPTLVPLWSLCDHGEFEVIPFKEGGCSACKEQGLKRFNAVKSGNYKFITFGKQKASSSSSNYRGDVLWWYSEKDHSSSSQKKKKKNVATSIPQDAKGTIQVLDQNVKLIDEDRLTDILEVTERHEKPHFYSTSLNEFWSMIYHYGSIEECLKHVEEAEWEGSDDDEEERATRGAFADLFSSMMGGYGMGDSDEEDEYYDEDEYDDDEYFEDDDDYDEDEDEYYDEEDEEDEDEEEDEEDEEFDDFGYDISKMHPEDRAHMRKLLNPKTYMQSPESDRPYNHPEWLNFFYQNSVLKNTMENTSRKSSTAPKQKQSKKDAEKERQQAEKELFDLLEKEEREKKQKQKQQQQQQPSKKSKKKSQQPQQQQQAQKQNQKQQPQQPQQQQPKTSPQKEQKQPQQQQKPQATTQQQQPNNKNGQQGSSKKKKKKH</sequence>
<reference evidence="2 3" key="1">
    <citation type="journal article" date="2019" name="Sci. Rep.">
        <title>Nanopore sequencing improves the draft genome of the human pathogenic amoeba Naegleria fowleri.</title>
        <authorList>
            <person name="Liechti N."/>
            <person name="Schurch N."/>
            <person name="Bruggmann R."/>
            <person name="Wittwer M."/>
        </authorList>
    </citation>
    <scope>NUCLEOTIDE SEQUENCE [LARGE SCALE GENOMIC DNA]</scope>
    <source>
        <strain evidence="2 3">ATCC 30894</strain>
    </source>
</reference>
<evidence type="ECO:0000256" key="1">
    <source>
        <dbReference type="SAM" id="MobiDB-lite"/>
    </source>
</evidence>
<dbReference type="VEuPathDB" id="AmoebaDB:FDP41_008791"/>
<gene>
    <name evidence="2" type="ORF">FDP41_008791</name>
</gene>
<accession>A0A6A5BIR8</accession>
<dbReference type="InterPro" id="IPR044661">
    <property type="entry name" value="MED15a/b/c-like"/>
</dbReference>
<dbReference type="VEuPathDB" id="AmoebaDB:NfTy_010450"/>
<feature type="region of interest" description="Disordered" evidence="1">
    <location>
        <begin position="206"/>
        <end position="282"/>
    </location>
</feature>
<dbReference type="RefSeq" id="XP_044557653.1">
    <property type="nucleotide sequence ID" value="XM_044712682.1"/>
</dbReference>
<evidence type="ECO:0000313" key="3">
    <source>
        <dbReference type="Proteomes" id="UP000444721"/>
    </source>
</evidence>
<dbReference type="EMBL" id="VFQX01000064">
    <property type="protein sequence ID" value="KAF0972939.1"/>
    <property type="molecule type" value="Genomic_DNA"/>
</dbReference>
<dbReference type="PANTHER" id="PTHR33137">
    <property type="entry name" value="MEDIATOR OF RNA POLYMERASE II TRANSCRIPTION SUBUNIT 15A-RELATED"/>
    <property type="match status" value="1"/>
</dbReference>